<dbReference type="AlphaFoldDB" id="A0A6M9PRJ5"/>
<organism evidence="1 2">
    <name type="scientific">Polynucleobacter antarcticus</name>
    <dbReference type="NCBI Taxonomy" id="1743162"/>
    <lineage>
        <taxon>Bacteria</taxon>
        <taxon>Pseudomonadati</taxon>
        <taxon>Pseudomonadota</taxon>
        <taxon>Betaproteobacteria</taxon>
        <taxon>Burkholderiales</taxon>
        <taxon>Burkholderiaceae</taxon>
        <taxon>Polynucleobacter</taxon>
    </lineage>
</organism>
<dbReference type="Proteomes" id="UP000500806">
    <property type="component" value="Chromosome"/>
</dbReference>
<dbReference type="EMBL" id="CP028941">
    <property type="protein sequence ID" value="QKM62951.1"/>
    <property type="molecule type" value="Genomic_DNA"/>
</dbReference>
<evidence type="ECO:0000313" key="1">
    <source>
        <dbReference type="EMBL" id="QKM62951.1"/>
    </source>
</evidence>
<evidence type="ECO:0008006" key="3">
    <source>
        <dbReference type="Google" id="ProtNLM"/>
    </source>
</evidence>
<sequence length="333" mass="37745">MPPKIRGMTANLRPIPRFTLMLSGEDTADLSTGPQHTQDAPPTGLPQERFLLGEKLAIAPIWLLGQSDLPVDPHQVIACLQPVHLHATRDHLILMAQSQIDLTAKESTQLCNLVLPYIEEDFKHTLLFQGQHAWFIPAGPFASLATHSIDQAHGRNIDWWMPRDTHEEGIAKLWRKLQNEIQMLWHIDAVNEARAQSGLPSINSLWISGIGKLQDVQTPDCLQNTSCLYGNHPLLKGLAKYLSIAHQAEIAFPELIHAEHRGNIFAWLDKPQDIWQDLSQALINQAISELEIIDFPAGKARHRLITARDLHRKSWAFWKKPERLSWKEIISES</sequence>
<evidence type="ECO:0000313" key="2">
    <source>
        <dbReference type="Proteomes" id="UP000500806"/>
    </source>
</evidence>
<reference evidence="1 2" key="1">
    <citation type="submission" date="2018-04" db="EMBL/GenBank/DDBJ databases">
        <title>Polynucleobacter sp. LimPoW16 genome.</title>
        <authorList>
            <person name="Hahn M.W."/>
        </authorList>
    </citation>
    <scope>NUCLEOTIDE SEQUENCE [LARGE SCALE GENOMIC DNA]</scope>
    <source>
        <strain evidence="1 2">LimPoW16</strain>
    </source>
</reference>
<name>A0A6M9PRJ5_9BURK</name>
<keyword evidence="2" id="KW-1185">Reference proteome</keyword>
<gene>
    <name evidence="1" type="ORF">DCO16_07720</name>
</gene>
<proteinExistence type="predicted"/>
<accession>A0A6M9PRJ5</accession>
<protein>
    <recommendedName>
        <fullName evidence="3">Regulatory protein, RpfE type</fullName>
    </recommendedName>
</protein>
<dbReference type="KEGG" id="pani:DCO16_07720"/>